<dbReference type="Gene3D" id="3.40.50.10330">
    <property type="entry name" value="Probable inorganic polyphosphate/atp-NAD kinase, domain 1"/>
    <property type="match status" value="1"/>
</dbReference>
<organism evidence="2 3">
    <name type="scientific">Malassezia obtusa</name>
    <dbReference type="NCBI Taxonomy" id="76774"/>
    <lineage>
        <taxon>Eukaryota</taxon>
        <taxon>Fungi</taxon>
        <taxon>Dikarya</taxon>
        <taxon>Basidiomycota</taxon>
        <taxon>Ustilaginomycotina</taxon>
        <taxon>Malasseziomycetes</taxon>
        <taxon>Malasseziales</taxon>
        <taxon>Malasseziaceae</taxon>
        <taxon>Malassezia</taxon>
    </lineage>
</organism>
<dbReference type="GO" id="GO:0016020">
    <property type="term" value="C:membrane"/>
    <property type="evidence" value="ECO:0007669"/>
    <property type="project" value="TreeGrafter"/>
</dbReference>
<dbReference type="InterPro" id="IPR050187">
    <property type="entry name" value="Lipid_Phosphate_FormReg"/>
</dbReference>
<feature type="domain" description="DAGKc" evidence="1">
    <location>
        <begin position="2"/>
        <end position="107"/>
    </location>
</feature>
<protein>
    <recommendedName>
        <fullName evidence="1">DAGKc domain-containing protein</fullName>
    </recommendedName>
</protein>
<dbReference type="GO" id="GO:0046512">
    <property type="term" value="P:sphingosine biosynthetic process"/>
    <property type="evidence" value="ECO:0007669"/>
    <property type="project" value="TreeGrafter"/>
</dbReference>
<dbReference type="EMBL" id="CP119941">
    <property type="protein sequence ID" value="WFD04313.1"/>
    <property type="molecule type" value="Genomic_DNA"/>
</dbReference>
<dbReference type="GO" id="GO:0001727">
    <property type="term" value="F:lipid kinase activity"/>
    <property type="evidence" value="ECO:0007669"/>
    <property type="project" value="TreeGrafter"/>
</dbReference>
<proteinExistence type="predicted"/>
<dbReference type="InterPro" id="IPR001206">
    <property type="entry name" value="Diacylglycerol_kinase_cat_dom"/>
</dbReference>
<gene>
    <name evidence="2" type="ORF">MOBT1_003020</name>
</gene>
<dbReference type="GO" id="GO:0005737">
    <property type="term" value="C:cytoplasm"/>
    <property type="evidence" value="ECO:0007669"/>
    <property type="project" value="TreeGrafter"/>
</dbReference>
<keyword evidence="3" id="KW-1185">Reference proteome</keyword>
<dbReference type="Pfam" id="PF00781">
    <property type="entry name" value="DAGK_cat"/>
    <property type="match status" value="1"/>
</dbReference>
<dbReference type="InterPro" id="IPR017438">
    <property type="entry name" value="ATP-NAD_kinase_N"/>
</dbReference>
<dbReference type="Proteomes" id="UP001214603">
    <property type="component" value="Chromosome 8"/>
</dbReference>
<reference evidence="2" key="1">
    <citation type="submission" date="2023-03" db="EMBL/GenBank/DDBJ databases">
        <title>Mating type loci evolution in Malassezia.</title>
        <authorList>
            <person name="Coelho M.A."/>
        </authorList>
    </citation>
    <scope>NUCLEOTIDE SEQUENCE</scope>
    <source>
        <strain evidence="2">CBS 7876</strain>
    </source>
</reference>
<dbReference type="SUPFAM" id="SSF111331">
    <property type="entry name" value="NAD kinase/diacylglycerol kinase-like"/>
    <property type="match status" value="1"/>
</dbReference>
<dbReference type="PANTHER" id="PTHR12358:SF105">
    <property type="entry name" value="DAGKC DOMAIN-CONTAINING PROTEIN"/>
    <property type="match status" value="1"/>
</dbReference>
<name>A0AAF0E116_9BASI</name>
<evidence type="ECO:0000259" key="1">
    <source>
        <dbReference type="Pfam" id="PF00781"/>
    </source>
</evidence>
<dbReference type="PANTHER" id="PTHR12358">
    <property type="entry name" value="SPHINGOSINE KINASE"/>
    <property type="match status" value="1"/>
</dbReference>
<dbReference type="AlphaFoldDB" id="A0AAF0E116"/>
<sequence length="332" mass="35135">MRLAVVCNAAAGHGGARRVLEECVRPRLRGAEPVAYYETDAETGARRAGEALARDPPPGVVVLGGDGTLHELLEGVLGDGSRLDRPMTVVLVPTGTANAMYASLYRPALPAGTDDDDAWRLAALDALDTAPAQPLTLMRVHTPAAHLACVVASHALHAAILRDSEALRATHPGLERFQIAAQQNAGTWSEARLVLHGGTRGVQLYSPHTDAFEDVGEAYARTDGAVIVEGPFAYMNAMTVERLEPAFVPAPFASGHAQPSLRRPHDALDVVVVRPARSPRFSADADAAQRRAFGEGPLSRVLFEGMYREGAHVAFVYAPDGAVRPSGPAARG</sequence>
<evidence type="ECO:0000313" key="2">
    <source>
        <dbReference type="EMBL" id="WFD04313.1"/>
    </source>
</evidence>
<evidence type="ECO:0000313" key="3">
    <source>
        <dbReference type="Proteomes" id="UP001214603"/>
    </source>
</evidence>
<dbReference type="InterPro" id="IPR016064">
    <property type="entry name" value="NAD/diacylglycerol_kinase_sf"/>
</dbReference>
<accession>A0AAF0E116</accession>